<accession>A0ABR7NKV2</accession>
<dbReference type="Gene3D" id="1.10.10.2830">
    <property type="match status" value="1"/>
</dbReference>
<keyword evidence="2" id="KW-0159">Chromosome partition</keyword>
<evidence type="ECO:0000259" key="3">
    <source>
        <dbReference type="SMART" id="SM00470"/>
    </source>
</evidence>
<dbReference type="InterPro" id="IPR050336">
    <property type="entry name" value="Chromosome_partition/occlusion"/>
</dbReference>
<sequence>MPKPKRGLGKGLEALFADNDTADVAVSTLQIGEIEPNSEQPRREFSPEALDSLAASIREHGVLQPLVVRPRPNGRYQIVAGERRWRAARIAGLTELPVVIRELTDEQAFEIALVENLVRADLNPIEEAMGYRTLMERFSMTQERVAQRVGRSRPAVANALRLLTLPDGVVEMLRRGDLSAGHARALLPLEQAAASELAKRIITQGLSVRQAEEAVRQLMKKPAPKRGSAAPTLYREMELALGEVLSRRVRVTRKGKDKGELTVEFYSEEELRDFAARLERGEGNRS</sequence>
<evidence type="ECO:0000313" key="4">
    <source>
        <dbReference type="EMBL" id="MBC8577005.1"/>
    </source>
</evidence>
<evidence type="ECO:0000313" key="5">
    <source>
        <dbReference type="Proteomes" id="UP000658131"/>
    </source>
</evidence>
<dbReference type="SUPFAM" id="SSF110849">
    <property type="entry name" value="ParB/Sulfiredoxin"/>
    <property type="match status" value="1"/>
</dbReference>
<organism evidence="4 5">
    <name type="scientific">Yanshouia hominis</name>
    <dbReference type="NCBI Taxonomy" id="2763673"/>
    <lineage>
        <taxon>Bacteria</taxon>
        <taxon>Bacillati</taxon>
        <taxon>Bacillota</taxon>
        <taxon>Clostridia</taxon>
        <taxon>Eubacteriales</taxon>
        <taxon>Oscillospiraceae</taxon>
        <taxon>Yanshouia</taxon>
    </lineage>
</organism>
<reference evidence="4 5" key="1">
    <citation type="submission" date="2020-08" db="EMBL/GenBank/DDBJ databases">
        <title>Genome public.</title>
        <authorList>
            <person name="Liu C."/>
            <person name="Sun Q."/>
        </authorList>
    </citation>
    <scope>NUCLEOTIDE SEQUENCE [LARGE SCALE GENOMIC DNA]</scope>
    <source>
        <strain evidence="4 5">BX1</strain>
    </source>
</reference>
<name>A0ABR7NKV2_9FIRM</name>
<dbReference type="InterPro" id="IPR041468">
    <property type="entry name" value="HTH_ParB/Spo0J"/>
</dbReference>
<dbReference type="Gene3D" id="3.90.1530.30">
    <property type="match status" value="1"/>
</dbReference>
<evidence type="ECO:0000256" key="2">
    <source>
        <dbReference type="ARBA" id="ARBA00022829"/>
    </source>
</evidence>
<dbReference type="PANTHER" id="PTHR33375">
    <property type="entry name" value="CHROMOSOME-PARTITIONING PROTEIN PARB-RELATED"/>
    <property type="match status" value="1"/>
</dbReference>
<dbReference type="NCBIfam" id="TIGR00180">
    <property type="entry name" value="parB_part"/>
    <property type="match status" value="1"/>
</dbReference>
<dbReference type="InterPro" id="IPR003115">
    <property type="entry name" value="ParB_N"/>
</dbReference>
<comment type="caution">
    <text evidence="4">The sequence shown here is derived from an EMBL/GenBank/DDBJ whole genome shotgun (WGS) entry which is preliminary data.</text>
</comment>
<dbReference type="Pfam" id="PF02195">
    <property type="entry name" value="ParB_N"/>
    <property type="match status" value="1"/>
</dbReference>
<feature type="domain" description="ParB-like N-terminal" evidence="3">
    <location>
        <begin position="27"/>
        <end position="117"/>
    </location>
</feature>
<comment type="similarity">
    <text evidence="1">Belongs to the ParB family.</text>
</comment>
<proteinExistence type="inferred from homology"/>
<dbReference type="InterPro" id="IPR036086">
    <property type="entry name" value="ParB/Sulfiredoxin_sf"/>
</dbReference>
<dbReference type="EMBL" id="JACRTB010000019">
    <property type="protein sequence ID" value="MBC8577005.1"/>
    <property type="molecule type" value="Genomic_DNA"/>
</dbReference>
<keyword evidence="5" id="KW-1185">Reference proteome</keyword>
<dbReference type="RefSeq" id="WP_262400477.1">
    <property type="nucleotide sequence ID" value="NZ_JACRTB010000019.1"/>
</dbReference>
<dbReference type="CDD" id="cd16393">
    <property type="entry name" value="SPO0J_N"/>
    <property type="match status" value="1"/>
</dbReference>
<gene>
    <name evidence="4" type="ORF">H8717_11385</name>
</gene>
<dbReference type="Proteomes" id="UP000658131">
    <property type="component" value="Unassembled WGS sequence"/>
</dbReference>
<dbReference type="Pfam" id="PF17762">
    <property type="entry name" value="HTH_ParB"/>
    <property type="match status" value="1"/>
</dbReference>
<evidence type="ECO:0000256" key="1">
    <source>
        <dbReference type="ARBA" id="ARBA00006295"/>
    </source>
</evidence>
<protein>
    <submittedName>
        <fullName evidence="4">ParB/RepB/Spo0J family partition protein</fullName>
    </submittedName>
</protein>
<dbReference type="SMART" id="SM00470">
    <property type="entry name" value="ParB"/>
    <property type="match status" value="1"/>
</dbReference>
<dbReference type="InterPro" id="IPR004437">
    <property type="entry name" value="ParB/RepB/Spo0J"/>
</dbReference>
<dbReference type="PANTHER" id="PTHR33375:SF1">
    <property type="entry name" value="CHROMOSOME-PARTITIONING PROTEIN PARB-RELATED"/>
    <property type="match status" value="1"/>
</dbReference>
<dbReference type="SUPFAM" id="SSF109709">
    <property type="entry name" value="KorB DNA-binding domain-like"/>
    <property type="match status" value="1"/>
</dbReference>